<evidence type="ECO:0000256" key="2">
    <source>
        <dbReference type="SAM" id="MobiDB-lite"/>
    </source>
</evidence>
<dbReference type="EMBL" id="KZ819677">
    <property type="protein sequence ID" value="PWN25185.1"/>
    <property type="molecule type" value="Genomic_DNA"/>
</dbReference>
<evidence type="ECO:0000313" key="4">
    <source>
        <dbReference type="EMBL" id="PWN25185.1"/>
    </source>
</evidence>
<dbReference type="PANTHER" id="PTHR43674">
    <property type="entry name" value="NITRILASE C965.09-RELATED"/>
    <property type="match status" value="1"/>
</dbReference>
<dbReference type="InterPro" id="IPR003010">
    <property type="entry name" value="C-N_Hydrolase"/>
</dbReference>
<gene>
    <name evidence="4" type="ORF">BDZ90DRAFT_234385</name>
</gene>
<dbReference type="OrthoDB" id="412018at2759"/>
<dbReference type="GeneID" id="37028827"/>
<dbReference type="PANTHER" id="PTHR43674:SF16">
    <property type="entry name" value="CARBON-NITROGEN FAMILY, PUTATIVE (AFU_ORTHOLOGUE AFUA_5G02350)-RELATED"/>
    <property type="match status" value="1"/>
</dbReference>
<feature type="domain" description="CN hydrolase" evidence="3">
    <location>
        <begin position="28"/>
        <end position="381"/>
    </location>
</feature>
<sequence length="417" mass="45655">MSSTSDQLEAVTMRTQGRFVHPSLPTHLHIAVAQLLPVSPSSSSSSPDAGLDKLRTYIAHAAKLGADLVVFPEYFLAGADHGDWYGVRERGGPRPHGHSAVEEKEEEEQEKHWLDVVCEEAKKRDINVVAGTVVELGHGQGEHHVLHRNEAGGSNGKGQGGKEEKLFNTAYFVGREGDVRGKYTKRNLWHPERAPLTPGHSSTHPHPDTFTFTTRRRPQHPITTGLRICWDLAFPSSFRELADASPPADIIIAPTCWYATDSGTAGLGWGNPFEGEGTILDALVTARSLEAECPVVMANVAGPGWPEGFRKDWAKLDEIAEREEWGPDDVHRQRIGLIDLHIERPGLAVGLGRSAIVSPFSGVIARLEDEAEGLLLGSVDLRIVDDIRKTYQIRKDLAAAAAAEEDDEEGRKRKKAT</sequence>
<evidence type="ECO:0000256" key="1">
    <source>
        <dbReference type="ARBA" id="ARBA00022801"/>
    </source>
</evidence>
<name>A0A316UPW9_9BASI</name>
<dbReference type="CDD" id="cd07197">
    <property type="entry name" value="nitrilase"/>
    <property type="match status" value="1"/>
</dbReference>
<dbReference type="PROSITE" id="PS50263">
    <property type="entry name" value="CN_HYDROLASE"/>
    <property type="match status" value="1"/>
</dbReference>
<proteinExistence type="predicted"/>
<dbReference type="SUPFAM" id="SSF56317">
    <property type="entry name" value="Carbon-nitrogen hydrolase"/>
    <property type="match status" value="1"/>
</dbReference>
<dbReference type="RefSeq" id="XP_025359797.1">
    <property type="nucleotide sequence ID" value="XM_025507004.1"/>
</dbReference>
<dbReference type="InterPro" id="IPR036526">
    <property type="entry name" value="C-N_Hydrolase_sf"/>
</dbReference>
<dbReference type="Pfam" id="PF00795">
    <property type="entry name" value="CN_hydrolase"/>
    <property type="match status" value="1"/>
</dbReference>
<dbReference type="STRING" id="1569628.A0A316UPW9"/>
<reference evidence="4 5" key="1">
    <citation type="journal article" date="2018" name="Mol. Biol. Evol.">
        <title>Broad Genomic Sampling Reveals a Smut Pathogenic Ancestry of the Fungal Clade Ustilaginomycotina.</title>
        <authorList>
            <person name="Kijpornyongpan T."/>
            <person name="Mondo S.J."/>
            <person name="Barry K."/>
            <person name="Sandor L."/>
            <person name="Lee J."/>
            <person name="Lipzen A."/>
            <person name="Pangilinan J."/>
            <person name="LaButti K."/>
            <person name="Hainaut M."/>
            <person name="Henrissat B."/>
            <person name="Grigoriev I.V."/>
            <person name="Spatafora J.W."/>
            <person name="Aime M.C."/>
        </authorList>
    </citation>
    <scope>NUCLEOTIDE SEQUENCE [LARGE SCALE GENOMIC DNA]</scope>
    <source>
        <strain evidence="4 5">MCA 5214</strain>
    </source>
</reference>
<dbReference type="InterPro" id="IPR050345">
    <property type="entry name" value="Aliph_Amidase/BUP"/>
</dbReference>
<evidence type="ECO:0000313" key="5">
    <source>
        <dbReference type="Proteomes" id="UP000245884"/>
    </source>
</evidence>
<dbReference type="AlphaFoldDB" id="A0A316UPW9"/>
<dbReference type="Proteomes" id="UP000245884">
    <property type="component" value="Unassembled WGS sequence"/>
</dbReference>
<accession>A0A316UPW9</accession>
<keyword evidence="1 4" id="KW-0378">Hydrolase</keyword>
<feature type="region of interest" description="Disordered" evidence="2">
    <location>
        <begin position="88"/>
        <end position="109"/>
    </location>
</feature>
<dbReference type="Gene3D" id="3.60.110.10">
    <property type="entry name" value="Carbon-nitrogen hydrolase"/>
    <property type="match status" value="1"/>
</dbReference>
<dbReference type="GO" id="GO:0016811">
    <property type="term" value="F:hydrolase activity, acting on carbon-nitrogen (but not peptide) bonds, in linear amides"/>
    <property type="evidence" value="ECO:0007669"/>
    <property type="project" value="TreeGrafter"/>
</dbReference>
<keyword evidence="5" id="KW-1185">Reference proteome</keyword>
<organism evidence="4 5">
    <name type="scientific">Jaminaea rosea</name>
    <dbReference type="NCBI Taxonomy" id="1569628"/>
    <lineage>
        <taxon>Eukaryota</taxon>
        <taxon>Fungi</taxon>
        <taxon>Dikarya</taxon>
        <taxon>Basidiomycota</taxon>
        <taxon>Ustilaginomycotina</taxon>
        <taxon>Exobasidiomycetes</taxon>
        <taxon>Microstromatales</taxon>
        <taxon>Microstromatales incertae sedis</taxon>
        <taxon>Jaminaea</taxon>
    </lineage>
</organism>
<protein>
    <submittedName>
        <fullName evidence="4">Carbon-nitrogen hydrolase</fullName>
    </submittedName>
</protein>
<evidence type="ECO:0000259" key="3">
    <source>
        <dbReference type="PROSITE" id="PS50263"/>
    </source>
</evidence>